<protein>
    <submittedName>
        <fullName evidence="1">DUF6706 family protein</fullName>
    </submittedName>
</protein>
<dbReference type="InterPro" id="IPR046552">
    <property type="entry name" value="DUF6706"/>
</dbReference>
<evidence type="ECO:0000313" key="2">
    <source>
        <dbReference type="Proteomes" id="UP001580928"/>
    </source>
</evidence>
<keyword evidence="2" id="KW-1185">Reference proteome</keyword>
<dbReference type="EMBL" id="JBBVGT010000002">
    <property type="protein sequence ID" value="MFB5946121.1"/>
    <property type="molecule type" value="Genomic_DNA"/>
</dbReference>
<dbReference type="Pfam" id="PF20449">
    <property type="entry name" value="DUF6706"/>
    <property type="match status" value="1"/>
</dbReference>
<dbReference type="RefSeq" id="WP_375557650.1">
    <property type="nucleotide sequence ID" value="NZ_JBBVGT010000002.1"/>
</dbReference>
<reference evidence="1 2" key="1">
    <citation type="submission" date="2024-04" db="EMBL/GenBank/DDBJ databases">
        <title>Albibacterium profundi sp. nov., isolated from sediment of the Challenger Deep of Mariana Trench.</title>
        <authorList>
            <person name="Wang Y."/>
        </authorList>
    </citation>
    <scope>NUCLEOTIDE SEQUENCE [LARGE SCALE GENOMIC DNA]</scope>
    <source>
        <strain evidence="1 2">RHL897</strain>
    </source>
</reference>
<sequence>MATVGEFLKIKLSKFDVEVADTELELMFLESDTNLDTEITPEVMIETKKALVKFIPELLLVPEVSEGEFKIKFDRDGILAYYRILCKELGVDDGLSGDTPTVTFIGDRW</sequence>
<comment type="caution">
    <text evidence="1">The sequence shown here is derived from an EMBL/GenBank/DDBJ whole genome shotgun (WGS) entry which is preliminary data.</text>
</comment>
<proteinExistence type="predicted"/>
<organism evidence="1 2">
    <name type="scientific">Albibacterium profundi</name>
    <dbReference type="NCBI Taxonomy" id="3134906"/>
    <lineage>
        <taxon>Bacteria</taxon>
        <taxon>Pseudomonadati</taxon>
        <taxon>Bacteroidota</taxon>
        <taxon>Sphingobacteriia</taxon>
        <taxon>Sphingobacteriales</taxon>
        <taxon>Sphingobacteriaceae</taxon>
        <taxon>Albibacterium</taxon>
    </lineage>
</organism>
<name>A0ABV5CEY6_9SPHI</name>
<evidence type="ECO:0000313" key="1">
    <source>
        <dbReference type="EMBL" id="MFB5946121.1"/>
    </source>
</evidence>
<gene>
    <name evidence="1" type="ORF">WKR92_09780</name>
</gene>
<dbReference type="Proteomes" id="UP001580928">
    <property type="component" value="Unassembled WGS sequence"/>
</dbReference>
<accession>A0ABV5CEY6</accession>